<organism evidence="2 3">
    <name type="scientific">Scophthalmus maximus</name>
    <name type="common">Turbot</name>
    <name type="synonym">Psetta maxima</name>
    <dbReference type="NCBI Taxonomy" id="52904"/>
    <lineage>
        <taxon>Eukaryota</taxon>
        <taxon>Metazoa</taxon>
        <taxon>Chordata</taxon>
        <taxon>Craniata</taxon>
        <taxon>Vertebrata</taxon>
        <taxon>Euteleostomi</taxon>
        <taxon>Actinopterygii</taxon>
        <taxon>Neopterygii</taxon>
        <taxon>Teleostei</taxon>
        <taxon>Neoteleostei</taxon>
        <taxon>Acanthomorphata</taxon>
        <taxon>Carangaria</taxon>
        <taxon>Pleuronectiformes</taxon>
        <taxon>Pleuronectoidei</taxon>
        <taxon>Scophthalmidae</taxon>
        <taxon>Scophthalmus</taxon>
    </lineage>
</organism>
<evidence type="ECO:0000313" key="2">
    <source>
        <dbReference type="EMBL" id="KAF0032888.1"/>
    </source>
</evidence>
<dbReference type="AlphaFoldDB" id="A0A6A4SL38"/>
<accession>A0A6A4SL38</accession>
<name>A0A6A4SL38_SCOMX</name>
<sequence>MDTSRGISLMCTQQAIALIGFSANHHLFNYETMETARAKNTLVEWRWRKQVDSRFCFPSHQLLGSTRVIQLTTDKTLQLSDCNMTYGAFHTNSNWRLYTVTYLFEFVRRTCIRLGSLRSDIQPQRRGEQPPAFSSLYSPASDDEESVSITRSAAVALRQFDPLVATGTPSTGGKCVDPAAQWSCNLKRPDTGSGWPFCSDAVRLQRVFSSSQRAPQFPNWKRRRGTGDRVHYKKGPDSAVRKFIVKEGFGVKFKNEGREIELLFPFKCIKRLATVRKRCARYFASYTQLFHIDCTCRSLSQSIEPEPAETNQRAEDFWSRNNAAENNRLPPERATSEKICQRTSLTETYALGVAMEVHTEELLRVNIDECSSS</sequence>
<dbReference type="EMBL" id="VEVO01000013">
    <property type="protein sequence ID" value="KAF0032888.1"/>
    <property type="molecule type" value="Genomic_DNA"/>
</dbReference>
<reference evidence="2 3" key="1">
    <citation type="submission" date="2019-06" db="EMBL/GenBank/DDBJ databases">
        <title>Draft genomes of female and male turbot (Scophthalmus maximus).</title>
        <authorList>
            <person name="Xu H."/>
            <person name="Xu X.-W."/>
            <person name="Shao C."/>
            <person name="Chen S."/>
        </authorList>
    </citation>
    <scope>NUCLEOTIDE SEQUENCE [LARGE SCALE GENOMIC DNA]</scope>
    <source>
        <strain evidence="2">Ysfricsl-2016a</strain>
        <tissue evidence="2">Blood</tissue>
    </source>
</reference>
<evidence type="ECO:0000256" key="1">
    <source>
        <dbReference type="SAM" id="MobiDB-lite"/>
    </source>
</evidence>
<protein>
    <submittedName>
        <fullName evidence="2">Uncharacterized protein</fullName>
    </submittedName>
</protein>
<feature type="region of interest" description="Disordered" evidence="1">
    <location>
        <begin position="122"/>
        <end position="141"/>
    </location>
</feature>
<evidence type="ECO:0000313" key="3">
    <source>
        <dbReference type="Proteomes" id="UP000438429"/>
    </source>
</evidence>
<dbReference type="Proteomes" id="UP000438429">
    <property type="component" value="Unassembled WGS sequence"/>
</dbReference>
<proteinExistence type="predicted"/>
<gene>
    <name evidence="2" type="ORF">F2P81_015178</name>
</gene>
<comment type="caution">
    <text evidence="2">The sequence shown here is derived from an EMBL/GenBank/DDBJ whole genome shotgun (WGS) entry which is preliminary data.</text>
</comment>